<dbReference type="EMBL" id="MUHA01000037">
    <property type="protein sequence ID" value="OXA94330.1"/>
    <property type="molecule type" value="Genomic_DNA"/>
</dbReference>
<dbReference type="RefSeq" id="WP_089056026.1">
    <property type="nucleotide sequence ID" value="NZ_MUHA01000037.1"/>
</dbReference>
<accession>A0A226HLH2</accession>
<dbReference type="Proteomes" id="UP000198336">
    <property type="component" value="Unassembled WGS sequence"/>
</dbReference>
<sequence length="68" mass="7714">MTLPEEKEVKDSTSAPLRDKKSIEKRRLCVLVPSRQNQTKRSKTAKNANASKTMKKILPCKNQDTSNL</sequence>
<gene>
    <name evidence="2" type="ORF">B0A75_19915</name>
</gene>
<keyword evidence="3" id="KW-1185">Reference proteome</keyword>
<dbReference type="AlphaFoldDB" id="A0A226HLH2"/>
<comment type="caution">
    <text evidence="2">The sequence shown here is derived from an EMBL/GenBank/DDBJ whole genome shotgun (WGS) entry which is preliminary data.</text>
</comment>
<protein>
    <submittedName>
        <fullName evidence="2">Uncharacterized protein</fullName>
    </submittedName>
</protein>
<evidence type="ECO:0000256" key="1">
    <source>
        <dbReference type="SAM" id="MobiDB-lite"/>
    </source>
</evidence>
<feature type="region of interest" description="Disordered" evidence="1">
    <location>
        <begin position="1"/>
        <end position="22"/>
    </location>
</feature>
<proteinExistence type="predicted"/>
<organism evidence="2 3">
    <name type="scientific">Flavobacterium oncorhynchi</name>
    <dbReference type="NCBI Taxonomy" id="728056"/>
    <lineage>
        <taxon>Bacteria</taxon>
        <taxon>Pseudomonadati</taxon>
        <taxon>Bacteroidota</taxon>
        <taxon>Flavobacteriia</taxon>
        <taxon>Flavobacteriales</taxon>
        <taxon>Flavobacteriaceae</taxon>
        <taxon>Flavobacterium</taxon>
    </lineage>
</organism>
<evidence type="ECO:0000313" key="3">
    <source>
        <dbReference type="Proteomes" id="UP000198336"/>
    </source>
</evidence>
<name>A0A226HLH2_9FLAO</name>
<evidence type="ECO:0000313" key="2">
    <source>
        <dbReference type="EMBL" id="OXA94330.1"/>
    </source>
</evidence>
<feature type="region of interest" description="Disordered" evidence="1">
    <location>
        <begin position="34"/>
        <end position="68"/>
    </location>
</feature>
<reference evidence="2 3" key="1">
    <citation type="submission" date="2016-11" db="EMBL/GenBank/DDBJ databases">
        <title>Whole genomes of Flavobacteriaceae.</title>
        <authorList>
            <person name="Stine C."/>
            <person name="Li C."/>
            <person name="Tadesse D."/>
        </authorList>
    </citation>
    <scope>NUCLEOTIDE SEQUENCE [LARGE SCALE GENOMIC DNA]</scope>
    <source>
        <strain evidence="2 3">CCUG 59446</strain>
    </source>
</reference>